<organism evidence="1 2">
    <name type="scientific">Pistacia atlantica</name>
    <dbReference type="NCBI Taxonomy" id="434234"/>
    <lineage>
        <taxon>Eukaryota</taxon>
        <taxon>Viridiplantae</taxon>
        <taxon>Streptophyta</taxon>
        <taxon>Embryophyta</taxon>
        <taxon>Tracheophyta</taxon>
        <taxon>Spermatophyta</taxon>
        <taxon>Magnoliopsida</taxon>
        <taxon>eudicotyledons</taxon>
        <taxon>Gunneridae</taxon>
        <taxon>Pentapetalae</taxon>
        <taxon>rosids</taxon>
        <taxon>malvids</taxon>
        <taxon>Sapindales</taxon>
        <taxon>Anacardiaceae</taxon>
        <taxon>Pistacia</taxon>
    </lineage>
</organism>
<sequence>MAIKVHGLAVSTCTVRVLLCLHEKGLEYELVPVDVFNGAHKKQPYLSLNPFGQIPALEDEDIKLFESRAICKYLANKYKDKGTDLLRSSSLKESAIAEIWMEVEAHQLNGPLRALIHQFVLNPLSGKVPDEKIVEGELEKLGKVLDV</sequence>
<evidence type="ECO:0000313" key="2">
    <source>
        <dbReference type="Proteomes" id="UP001164250"/>
    </source>
</evidence>
<gene>
    <name evidence="1" type="ORF">Patl1_25086</name>
</gene>
<accession>A0ACC1B270</accession>
<proteinExistence type="predicted"/>
<dbReference type="Proteomes" id="UP001164250">
    <property type="component" value="Chromosome 7"/>
</dbReference>
<protein>
    <submittedName>
        <fullName evidence="1">Uncharacterized protein</fullName>
    </submittedName>
</protein>
<keyword evidence="2" id="KW-1185">Reference proteome</keyword>
<dbReference type="EMBL" id="CM047903">
    <property type="protein sequence ID" value="KAJ0093041.1"/>
    <property type="molecule type" value="Genomic_DNA"/>
</dbReference>
<comment type="caution">
    <text evidence="1">The sequence shown here is derived from an EMBL/GenBank/DDBJ whole genome shotgun (WGS) entry which is preliminary data.</text>
</comment>
<reference evidence="2" key="1">
    <citation type="journal article" date="2023" name="G3 (Bethesda)">
        <title>Genome assembly and association tests identify interacting loci associated with vigor, precocity, and sex in interspecific pistachio rootstocks.</title>
        <authorList>
            <person name="Palmer W."/>
            <person name="Jacygrad E."/>
            <person name="Sagayaradj S."/>
            <person name="Cavanaugh K."/>
            <person name="Han R."/>
            <person name="Bertier L."/>
            <person name="Beede B."/>
            <person name="Kafkas S."/>
            <person name="Golino D."/>
            <person name="Preece J."/>
            <person name="Michelmore R."/>
        </authorList>
    </citation>
    <scope>NUCLEOTIDE SEQUENCE [LARGE SCALE GENOMIC DNA]</scope>
</reference>
<name>A0ACC1B270_9ROSI</name>
<evidence type="ECO:0000313" key="1">
    <source>
        <dbReference type="EMBL" id="KAJ0093041.1"/>
    </source>
</evidence>